<evidence type="ECO:0000256" key="2">
    <source>
        <dbReference type="SAM" id="MobiDB-lite"/>
    </source>
</evidence>
<evidence type="ECO:0000256" key="1">
    <source>
        <dbReference type="SAM" id="Coils"/>
    </source>
</evidence>
<feature type="compositionally biased region" description="Basic and acidic residues" evidence="2">
    <location>
        <begin position="224"/>
        <end position="248"/>
    </location>
</feature>
<reference evidence="4 5" key="2">
    <citation type="submission" date="2016-05" db="EMBL/GenBank/DDBJ databases">
        <title>Lineage-specific infection strategies underlie the spectrum of fungal disease in amphibians.</title>
        <authorList>
            <person name="Cuomo C.A."/>
            <person name="Farrer R.A."/>
            <person name="James T."/>
            <person name="Longcore J."/>
            <person name="Birren B."/>
        </authorList>
    </citation>
    <scope>NUCLEOTIDE SEQUENCE [LARGE SCALE GENOMIC DNA]</scope>
    <source>
        <strain evidence="4 5">JEL423</strain>
    </source>
</reference>
<accession>A0A177WPA7</accession>
<feature type="chain" id="PRO_5008077830" evidence="3">
    <location>
        <begin position="21"/>
        <end position="257"/>
    </location>
</feature>
<keyword evidence="3" id="KW-0732">Signal</keyword>
<dbReference type="VEuPathDB" id="FungiDB:BDEG_25098"/>
<evidence type="ECO:0000313" key="5">
    <source>
        <dbReference type="Proteomes" id="UP000077115"/>
    </source>
</evidence>
<evidence type="ECO:0000313" key="4">
    <source>
        <dbReference type="EMBL" id="OAJ41515.1"/>
    </source>
</evidence>
<reference evidence="4 5" key="1">
    <citation type="submission" date="2006-10" db="EMBL/GenBank/DDBJ databases">
        <title>The Genome Sequence of Batrachochytrium dendrobatidis JEL423.</title>
        <authorList>
            <consortium name="The Broad Institute Genome Sequencing Platform"/>
            <person name="Birren B."/>
            <person name="Lander E."/>
            <person name="Galagan J."/>
            <person name="Cuomo C."/>
            <person name="Devon K."/>
            <person name="Jaffe D."/>
            <person name="Butler J."/>
            <person name="Alvarez P."/>
            <person name="Gnerre S."/>
            <person name="Grabherr M."/>
            <person name="Kleber M."/>
            <person name="Mauceli E."/>
            <person name="Brockman W."/>
            <person name="Young S."/>
            <person name="LaButti K."/>
            <person name="Sykes S."/>
            <person name="DeCaprio D."/>
            <person name="Crawford M."/>
            <person name="Koehrsen M."/>
            <person name="Engels R."/>
            <person name="Montgomery P."/>
            <person name="Pearson M."/>
            <person name="Howarth C."/>
            <person name="Larson L."/>
            <person name="White J."/>
            <person name="O'Leary S."/>
            <person name="Kodira C."/>
            <person name="Zeng Q."/>
            <person name="Yandava C."/>
            <person name="Alvarado L."/>
            <person name="Longcore J."/>
            <person name="James T."/>
        </authorList>
    </citation>
    <scope>NUCLEOTIDE SEQUENCE [LARGE SCALE GENOMIC DNA]</scope>
    <source>
        <strain evidence="4 5">JEL423</strain>
    </source>
</reference>
<protein>
    <submittedName>
        <fullName evidence="4">Uncharacterized protein</fullName>
    </submittedName>
</protein>
<feature type="region of interest" description="Disordered" evidence="2">
    <location>
        <begin position="224"/>
        <end position="257"/>
    </location>
</feature>
<dbReference type="AlphaFoldDB" id="A0A177WPA7"/>
<feature type="coiled-coil region" evidence="1">
    <location>
        <begin position="68"/>
        <end position="102"/>
    </location>
</feature>
<keyword evidence="1" id="KW-0175">Coiled coil</keyword>
<dbReference type="EMBL" id="DS022306">
    <property type="protein sequence ID" value="OAJ41515.1"/>
    <property type="molecule type" value="Genomic_DNA"/>
</dbReference>
<organism evidence="4 5">
    <name type="scientific">Batrachochytrium dendrobatidis (strain JEL423)</name>
    <dbReference type="NCBI Taxonomy" id="403673"/>
    <lineage>
        <taxon>Eukaryota</taxon>
        <taxon>Fungi</taxon>
        <taxon>Fungi incertae sedis</taxon>
        <taxon>Chytridiomycota</taxon>
        <taxon>Chytridiomycota incertae sedis</taxon>
        <taxon>Chytridiomycetes</taxon>
        <taxon>Rhizophydiales</taxon>
        <taxon>Rhizophydiales incertae sedis</taxon>
        <taxon>Batrachochytrium</taxon>
    </lineage>
</organism>
<name>A0A177WPA7_BATDL</name>
<feature type="signal peptide" evidence="3">
    <location>
        <begin position="1"/>
        <end position="20"/>
    </location>
</feature>
<dbReference type="Proteomes" id="UP000077115">
    <property type="component" value="Unassembled WGS sequence"/>
</dbReference>
<evidence type="ECO:0000256" key="3">
    <source>
        <dbReference type="SAM" id="SignalP"/>
    </source>
</evidence>
<gene>
    <name evidence="4" type="ORF">BDEG_25098</name>
</gene>
<sequence>MKLAVAVLSSILLACSVTIANPIDPSETTDVETITSTVIPSETTDVEASTLPTPNPNGIGLDSLDPLSDSIKELLKEYQRKHVSLEEQVKKCELLKSQYKDQQTMVKHAKRKLHVSKHKSLRDGGNRKHGNEIWDNMRDIKTQEAKLADLKKSYKDCKSKYSIFTAGLDHIKMLLVDYVFGESWDLESLDQQSSLITTHPSVNTYLEQLSVEYQKLLDQISNERQQHKELSDRERFKQLIEQQQRKEPSNQQQPKDS</sequence>
<dbReference type="PROSITE" id="PS51257">
    <property type="entry name" value="PROKAR_LIPOPROTEIN"/>
    <property type="match status" value="1"/>
</dbReference>
<proteinExistence type="predicted"/>